<evidence type="ECO:0000313" key="2">
    <source>
        <dbReference type="EMBL" id="ANF22626.1"/>
    </source>
</evidence>
<feature type="transmembrane region" description="Helical" evidence="1">
    <location>
        <begin position="44"/>
        <end position="60"/>
    </location>
</feature>
<feature type="transmembrane region" description="Helical" evidence="1">
    <location>
        <begin position="112"/>
        <end position="129"/>
    </location>
</feature>
<dbReference type="Proteomes" id="UP000076969">
    <property type="component" value="Chromosome"/>
</dbReference>
<feature type="transmembrane region" description="Helical" evidence="1">
    <location>
        <begin position="394"/>
        <end position="416"/>
    </location>
</feature>
<keyword evidence="1" id="KW-0812">Transmembrane</keyword>
<feature type="transmembrane region" description="Helical" evidence="1">
    <location>
        <begin position="81"/>
        <end position="100"/>
    </location>
</feature>
<feature type="transmembrane region" description="Helical" evidence="1">
    <location>
        <begin position="263"/>
        <end position="283"/>
    </location>
</feature>
<sequence length="638" mass="73676">MNRRHDNHVNSTFGILFYALFFAYFVGGLLAFILSYFHHWNKEHIGISFLLAFSFSLLMSRRLNLSLLFEEGGKIKNNSHILKITSMSYFYLLTVSIFISINSKYEYHLPEYYFLIVSLLSAFTSFQILKEYALSRLHVSLILLEILFISISLSTAFLFLFPGPYGNDSPYHVEFIRSIILSGRIDDFYGHYRYYPVYHLLFVFIEVIANINNLKLVQLNMALIQILFLLFLVILVTKLFNIKIALMSMLLASLSPHVLQPRYMYFPSSFTVIFFIFIVYLILSTQPTLKSYILLVIALIVTLFSHPLIPLILIFTFSVILATSKLLKISKMTLSRSIILFFVILTLTKWMMSTSSGETSFFELFILSVKHALTSEETFITSATLAPLYTWSDIILYDLGMVILMFWGIVGGFYILSSHLDRRRTEDYPKKEKIKKSSLLSIFALLFIPLPYILTVLYPQSLPSRWFPFIEIIMSIFGSVGIIITSQILSKRNFQYVASLITCILVFFMITSPIVNPNSQIYATKLSNRQALTESEIYSGLFLNSLHINEVHANSKYLIFVNTSLARPENFINPKNPNTYKSGLVVIRNYDLQKGFTIPLFGAKGKLLEIIRPSKQFYNFLRNSNKIYENGEVRVYFS</sequence>
<organism evidence="2 3">
    <name type="scientific">Thermococcus piezophilus</name>
    <dbReference type="NCBI Taxonomy" id="1712654"/>
    <lineage>
        <taxon>Archaea</taxon>
        <taxon>Methanobacteriati</taxon>
        <taxon>Methanobacteriota</taxon>
        <taxon>Thermococci</taxon>
        <taxon>Thermococcales</taxon>
        <taxon>Thermococcaceae</taxon>
        <taxon>Thermococcus</taxon>
    </lineage>
</organism>
<keyword evidence="1" id="KW-1133">Transmembrane helix</keyword>
<dbReference type="STRING" id="1712654.A7C91_05165"/>
<protein>
    <recommendedName>
        <fullName evidence="4">Glycosyltransferase RgtA/B/C/D-like domain-containing protein</fullName>
    </recommendedName>
</protein>
<feature type="transmembrane region" description="Helical" evidence="1">
    <location>
        <begin position="222"/>
        <end position="242"/>
    </location>
</feature>
<feature type="transmembrane region" description="Helical" evidence="1">
    <location>
        <begin position="289"/>
        <end position="322"/>
    </location>
</feature>
<feature type="transmembrane region" description="Helical" evidence="1">
    <location>
        <begin position="466"/>
        <end position="484"/>
    </location>
</feature>
<name>A0A172WH44_9EURY</name>
<gene>
    <name evidence="2" type="ORF">A7C91_05165</name>
</gene>
<evidence type="ECO:0000313" key="3">
    <source>
        <dbReference type="Proteomes" id="UP000076969"/>
    </source>
</evidence>
<keyword evidence="1" id="KW-0472">Membrane</keyword>
<reference evidence="3" key="1">
    <citation type="journal article" date="2016" name="Syst. Appl. Microbiol.">
        <title>Thermococcus piezophilus sp. nov., a novel hyperthermophilic and piezophilic archaeon with a broad pressure range for growth, isolated from a deepest hydrothermal vent at the Mid-Cayman Rise.</title>
        <authorList>
            <person name="Dalmasso C."/>
            <person name="Oger P."/>
            <person name="Selva G."/>
            <person name="Courtine D."/>
            <person name="L'Haridon S."/>
            <person name="Garlaschelli A."/>
            <person name="Roussel E."/>
            <person name="Miyazaki J."/>
            <person name="Reveillaud J."/>
            <person name="Jebbar M."/>
            <person name="Takai K."/>
            <person name="Maignien L."/>
            <person name="Alain K."/>
        </authorList>
    </citation>
    <scope>NUCLEOTIDE SEQUENCE [LARGE SCALE GENOMIC DNA]</scope>
    <source>
        <strain evidence="3">CDGS</strain>
    </source>
</reference>
<accession>A0A172WH44</accession>
<proteinExistence type="predicted"/>
<keyword evidence="3" id="KW-1185">Reference proteome</keyword>
<feature type="transmembrane region" description="Helical" evidence="1">
    <location>
        <begin position="141"/>
        <end position="161"/>
    </location>
</feature>
<feature type="transmembrane region" description="Helical" evidence="1">
    <location>
        <begin position="496"/>
        <end position="515"/>
    </location>
</feature>
<evidence type="ECO:0000256" key="1">
    <source>
        <dbReference type="SAM" id="Phobius"/>
    </source>
</evidence>
<feature type="transmembrane region" description="Helical" evidence="1">
    <location>
        <begin position="12"/>
        <end position="38"/>
    </location>
</feature>
<dbReference type="EMBL" id="CP015520">
    <property type="protein sequence ID" value="ANF22626.1"/>
    <property type="molecule type" value="Genomic_DNA"/>
</dbReference>
<dbReference type="AlphaFoldDB" id="A0A172WH44"/>
<evidence type="ECO:0008006" key="4">
    <source>
        <dbReference type="Google" id="ProtNLM"/>
    </source>
</evidence>
<dbReference type="KEGG" id="tpie:A7C91_05165"/>
<feature type="transmembrane region" description="Helical" evidence="1">
    <location>
        <begin position="437"/>
        <end position="454"/>
    </location>
</feature>